<comment type="caution">
    <text evidence="2">The sequence shown here is derived from an EMBL/GenBank/DDBJ whole genome shotgun (WGS) entry which is preliminary data.</text>
</comment>
<proteinExistence type="predicted"/>
<feature type="transmembrane region" description="Helical" evidence="1">
    <location>
        <begin position="59"/>
        <end position="79"/>
    </location>
</feature>
<organism evidence="2 3">
    <name type="scientific">Yinghuangia soli</name>
    <dbReference type="NCBI Taxonomy" id="2908204"/>
    <lineage>
        <taxon>Bacteria</taxon>
        <taxon>Bacillati</taxon>
        <taxon>Actinomycetota</taxon>
        <taxon>Actinomycetes</taxon>
        <taxon>Kitasatosporales</taxon>
        <taxon>Streptomycetaceae</taxon>
        <taxon>Yinghuangia</taxon>
    </lineage>
</organism>
<keyword evidence="3" id="KW-1185">Reference proteome</keyword>
<evidence type="ECO:0000313" key="3">
    <source>
        <dbReference type="Proteomes" id="UP001165378"/>
    </source>
</evidence>
<keyword evidence="1" id="KW-1133">Transmembrane helix</keyword>
<evidence type="ECO:0000256" key="1">
    <source>
        <dbReference type="SAM" id="Phobius"/>
    </source>
</evidence>
<name>A0AA41U5K9_9ACTN</name>
<keyword evidence="1" id="KW-0812">Transmembrane</keyword>
<dbReference type="Proteomes" id="UP001165378">
    <property type="component" value="Unassembled WGS sequence"/>
</dbReference>
<dbReference type="EMBL" id="JAKFHA010000079">
    <property type="protein sequence ID" value="MCF2534060.1"/>
    <property type="molecule type" value="Genomic_DNA"/>
</dbReference>
<evidence type="ECO:0000313" key="2">
    <source>
        <dbReference type="EMBL" id="MCF2534060.1"/>
    </source>
</evidence>
<protein>
    <submittedName>
        <fullName evidence="2">Uncharacterized protein</fullName>
    </submittedName>
</protein>
<keyword evidence="1" id="KW-0472">Membrane</keyword>
<feature type="transmembrane region" description="Helical" evidence="1">
    <location>
        <begin position="6"/>
        <end position="25"/>
    </location>
</feature>
<dbReference type="AlphaFoldDB" id="A0AA41U5K9"/>
<dbReference type="RefSeq" id="WP_235058851.1">
    <property type="nucleotide sequence ID" value="NZ_JAKFHA010000079.1"/>
</dbReference>
<reference evidence="2" key="1">
    <citation type="submission" date="2022-01" db="EMBL/GenBank/DDBJ databases">
        <title>Genome-Based Taxonomic Classification of the Phylum Actinobacteria.</title>
        <authorList>
            <person name="Gao Y."/>
        </authorList>
    </citation>
    <scope>NUCLEOTIDE SEQUENCE</scope>
    <source>
        <strain evidence="2">KLBMP 8922</strain>
    </source>
</reference>
<sequence>MGSTLNASALLLLHLMSSFVFNYAADCLSDRWRNRASKKEVVRMTDVTMKDVLRRAAKALLGSLGGVVPLAIGAASSRVQH</sequence>
<accession>A0AA41U5K9</accession>
<gene>
    <name evidence="2" type="ORF">LZ495_43530</name>
</gene>